<dbReference type="PANTHER" id="PTHR39176:SF1">
    <property type="entry name" value="PERIPLASMIC PROTEIN"/>
    <property type="match status" value="1"/>
</dbReference>
<evidence type="ECO:0000313" key="3">
    <source>
        <dbReference type="Proteomes" id="UP001427805"/>
    </source>
</evidence>
<proteinExistence type="predicted"/>
<protein>
    <submittedName>
        <fullName evidence="2">Lysozyme inhibitor LprI family protein</fullName>
    </submittedName>
</protein>
<dbReference type="PANTHER" id="PTHR39176">
    <property type="entry name" value="PERIPLASMIC PROTEIN-RELATED"/>
    <property type="match status" value="1"/>
</dbReference>
<sequence length="138" mass="15063">MTVSSSIMMMVMAATAVPVHGQSRAEVDKRYTPAFERCISSGDAAKGVTAGIMDCTGAENMRQDAKLNQTYRAVMGRLNPAQKTALRALQRDWIVQRDAGCRDDSGAEDGGSAAAINYSSCILDQTILRTIWLERYRP</sequence>
<dbReference type="InterPro" id="IPR009739">
    <property type="entry name" value="LprI-like_N"/>
</dbReference>
<name>A0ABV0B5E1_9SPHN</name>
<evidence type="ECO:0000313" key="2">
    <source>
        <dbReference type="EMBL" id="MEN3746814.1"/>
    </source>
</evidence>
<organism evidence="2 3">
    <name type="scientific">Sphingomonas rustica</name>
    <dbReference type="NCBI Taxonomy" id="3103142"/>
    <lineage>
        <taxon>Bacteria</taxon>
        <taxon>Pseudomonadati</taxon>
        <taxon>Pseudomonadota</taxon>
        <taxon>Alphaproteobacteria</taxon>
        <taxon>Sphingomonadales</taxon>
        <taxon>Sphingomonadaceae</taxon>
        <taxon>Sphingomonas</taxon>
    </lineage>
</organism>
<evidence type="ECO:0000259" key="1">
    <source>
        <dbReference type="Pfam" id="PF07007"/>
    </source>
</evidence>
<gene>
    <name evidence="2" type="ORF">TPR58_06530</name>
</gene>
<dbReference type="Proteomes" id="UP001427805">
    <property type="component" value="Unassembled WGS sequence"/>
</dbReference>
<comment type="caution">
    <text evidence="2">The sequence shown here is derived from an EMBL/GenBank/DDBJ whole genome shotgun (WGS) entry which is preliminary data.</text>
</comment>
<dbReference type="Gene3D" id="1.20.1270.180">
    <property type="match status" value="1"/>
</dbReference>
<dbReference type="RefSeq" id="WP_346245811.1">
    <property type="nucleotide sequence ID" value="NZ_JBDIZK010000003.1"/>
</dbReference>
<feature type="domain" description="Lysozyme inhibitor LprI-like N-terminal" evidence="1">
    <location>
        <begin position="45"/>
        <end position="133"/>
    </location>
</feature>
<accession>A0ABV0B5E1</accession>
<reference evidence="2 3" key="1">
    <citation type="submission" date="2024-05" db="EMBL/GenBank/DDBJ databases">
        <title>Sphingomonas sp. HF-S3 16S ribosomal RNA gene Genome sequencing and assembly.</title>
        <authorList>
            <person name="Lee H."/>
        </authorList>
    </citation>
    <scope>NUCLEOTIDE SEQUENCE [LARGE SCALE GENOMIC DNA]</scope>
    <source>
        <strain evidence="2 3">HF-S3</strain>
    </source>
</reference>
<dbReference type="Pfam" id="PF07007">
    <property type="entry name" value="LprI"/>
    <property type="match status" value="1"/>
</dbReference>
<dbReference type="EMBL" id="JBDIZK010000003">
    <property type="protein sequence ID" value="MEN3746814.1"/>
    <property type="molecule type" value="Genomic_DNA"/>
</dbReference>
<keyword evidence="3" id="KW-1185">Reference proteome</keyword>